<dbReference type="Proteomes" id="UP000298061">
    <property type="component" value="Unassembled WGS sequence"/>
</dbReference>
<evidence type="ECO:0000256" key="1">
    <source>
        <dbReference type="SAM" id="MobiDB-lite"/>
    </source>
</evidence>
<reference evidence="2 3" key="1">
    <citation type="submission" date="2019-02" db="EMBL/GenBank/DDBJ databases">
        <title>Genome sequencing of the rare red list fungi Hericium alpestre (H. flagellum).</title>
        <authorList>
            <person name="Buettner E."/>
            <person name="Kellner H."/>
        </authorList>
    </citation>
    <scope>NUCLEOTIDE SEQUENCE [LARGE SCALE GENOMIC DNA]</scope>
    <source>
        <strain evidence="2 3">DSM 108284</strain>
    </source>
</reference>
<evidence type="ECO:0000313" key="3">
    <source>
        <dbReference type="Proteomes" id="UP000298061"/>
    </source>
</evidence>
<sequence length="151" mass="16201">MPAPAYDTAWVHVSPPRLCSIPAGLPQPTPPCTPTIMAPPTPVHGTICPHLPVHMPRTHGPARQRQHTTAHPAPAHEPRCTNPGARPRQPGLLLTQARMAAPGPQRTRCAEPHLTLHGPNELPTAAAAHESSRSVRPPTLRARPRQCTTSI</sequence>
<name>A0A4Y9ZEY3_9AGAM</name>
<proteinExistence type="predicted"/>
<feature type="region of interest" description="Disordered" evidence="1">
    <location>
        <begin position="125"/>
        <end position="151"/>
    </location>
</feature>
<dbReference type="AlphaFoldDB" id="A0A4Y9ZEY3"/>
<keyword evidence="3" id="KW-1185">Reference proteome</keyword>
<organism evidence="2 3">
    <name type="scientific">Hericium alpestre</name>
    <dbReference type="NCBI Taxonomy" id="135208"/>
    <lineage>
        <taxon>Eukaryota</taxon>
        <taxon>Fungi</taxon>
        <taxon>Dikarya</taxon>
        <taxon>Basidiomycota</taxon>
        <taxon>Agaricomycotina</taxon>
        <taxon>Agaricomycetes</taxon>
        <taxon>Russulales</taxon>
        <taxon>Hericiaceae</taxon>
        <taxon>Hericium</taxon>
    </lineage>
</organism>
<feature type="compositionally biased region" description="Basic residues" evidence="1">
    <location>
        <begin position="56"/>
        <end position="68"/>
    </location>
</feature>
<evidence type="ECO:0000313" key="2">
    <source>
        <dbReference type="EMBL" id="TFY73152.1"/>
    </source>
</evidence>
<feature type="region of interest" description="Disordered" evidence="1">
    <location>
        <begin position="53"/>
        <end position="91"/>
    </location>
</feature>
<comment type="caution">
    <text evidence="2">The sequence shown here is derived from an EMBL/GenBank/DDBJ whole genome shotgun (WGS) entry which is preliminary data.</text>
</comment>
<protein>
    <submittedName>
        <fullName evidence="2">Uncharacterized protein</fullName>
    </submittedName>
</protein>
<accession>A0A4Y9ZEY3</accession>
<dbReference type="EMBL" id="SFCI01003241">
    <property type="protein sequence ID" value="TFY73152.1"/>
    <property type="molecule type" value="Genomic_DNA"/>
</dbReference>
<gene>
    <name evidence="2" type="ORF">EWM64_g10860</name>
</gene>